<accession>A0ABS7NM28</accession>
<keyword evidence="2" id="KW-0732">Signal</keyword>
<feature type="chain" id="PRO_5046386872" evidence="2">
    <location>
        <begin position="21"/>
        <end position="126"/>
    </location>
</feature>
<evidence type="ECO:0000256" key="1">
    <source>
        <dbReference type="SAM" id="MobiDB-lite"/>
    </source>
</evidence>
<feature type="region of interest" description="Disordered" evidence="1">
    <location>
        <begin position="89"/>
        <end position="126"/>
    </location>
</feature>
<organism evidence="3 4">
    <name type="scientific">Leisingera daeponensis</name>
    <dbReference type="NCBI Taxonomy" id="405746"/>
    <lineage>
        <taxon>Bacteria</taxon>
        <taxon>Pseudomonadati</taxon>
        <taxon>Pseudomonadota</taxon>
        <taxon>Alphaproteobacteria</taxon>
        <taxon>Rhodobacterales</taxon>
        <taxon>Roseobacteraceae</taxon>
        <taxon>Leisingera</taxon>
    </lineage>
</organism>
<protein>
    <submittedName>
        <fullName evidence="3">Uncharacterized protein</fullName>
    </submittedName>
</protein>
<evidence type="ECO:0000256" key="2">
    <source>
        <dbReference type="SAM" id="SignalP"/>
    </source>
</evidence>
<feature type="compositionally biased region" description="Basic and acidic residues" evidence="1">
    <location>
        <begin position="96"/>
        <end position="110"/>
    </location>
</feature>
<dbReference type="EMBL" id="JAHVJA010000016">
    <property type="protein sequence ID" value="MBY6141971.1"/>
    <property type="molecule type" value="Genomic_DNA"/>
</dbReference>
<comment type="caution">
    <text evidence="3">The sequence shown here is derived from an EMBL/GenBank/DDBJ whole genome shotgun (WGS) entry which is preliminary data.</text>
</comment>
<gene>
    <name evidence="3" type="ORF">KUV26_21265</name>
</gene>
<evidence type="ECO:0000313" key="4">
    <source>
        <dbReference type="Proteomes" id="UP000766629"/>
    </source>
</evidence>
<name>A0ABS7NM28_9RHOB</name>
<evidence type="ECO:0000313" key="3">
    <source>
        <dbReference type="EMBL" id="MBY6141971.1"/>
    </source>
</evidence>
<dbReference type="RefSeq" id="WP_222509911.1">
    <property type="nucleotide sequence ID" value="NZ_JAHVJA010000016.1"/>
</dbReference>
<keyword evidence="4" id="KW-1185">Reference proteome</keyword>
<dbReference type="Proteomes" id="UP000766629">
    <property type="component" value="Unassembled WGS sequence"/>
</dbReference>
<reference evidence="3 4" key="1">
    <citation type="submission" date="2021-06" db="EMBL/GenBank/DDBJ databases">
        <title>50 bacteria genomes isolated from Dapeng, Shenzhen, China.</title>
        <authorList>
            <person name="Zheng W."/>
            <person name="Yu S."/>
            <person name="Huang Y."/>
        </authorList>
    </citation>
    <scope>NUCLEOTIDE SEQUENCE [LARGE SCALE GENOMIC DNA]</scope>
    <source>
        <strain evidence="3 4">DP1N14-2</strain>
    </source>
</reference>
<sequence length="126" mass="14056">MSIRFLMAVAVAMVPGNLAAQDCVEPVRPELAYLEDAGFTGAEMREHYRLYFADVEVYLNCLNASSGRIREEARAAAYDYQQVLNRRSYATDAETDGEHNASEVSMRESGELYLSYKPGSGEGDRE</sequence>
<proteinExistence type="predicted"/>
<feature type="signal peptide" evidence="2">
    <location>
        <begin position="1"/>
        <end position="20"/>
    </location>
</feature>